<dbReference type="Proteomes" id="UP001458946">
    <property type="component" value="Unassembled WGS sequence"/>
</dbReference>
<dbReference type="Pfam" id="PF04101">
    <property type="entry name" value="Glyco_tran_28_C"/>
    <property type="match status" value="1"/>
</dbReference>
<reference evidence="7 8" key="1">
    <citation type="submission" date="2024-02" db="EMBL/GenBank/DDBJ databases">
        <title>Deinococcus xinjiangensis NBRC 107630.</title>
        <authorList>
            <person name="Ichikawa N."/>
            <person name="Katano-Makiyama Y."/>
            <person name="Hidaka K."/>
        </authorList>
    </citation>
    <scope>NUCLEOTIDE SEQUENCE [LARGE SCALE GENOMIC DNA]</scope>
    <source>
        <strain evidence="7 8">NBRC 107630</strain>
    </source>
</reference>
<evidence type="ECO:0000259" key="5">
    <source>
        <dbReference type="Pfam" id="PF04101"/>
    </source>
</evidence>
<keyword evidence="3" id="KW-0328">Glycosyltransferase</keyword>
<gene>
    <name evidence="7" type="primary">ugtP</name>
    <name evidence="7" type="ORF">Dxin01_00512</name>
</gene>
<comment type="similarity">
    <text evidence="2">Belongs to the glycosyltransferase 28 family.</text>
</comment>
<organism evidence="7 8">
    <name type="scientific">Deinococcus xinjiangensis</name>
    <dbReference type="NCBI Taxonomy" id="457454"/>
    <lineage>
        <taxon>Bacteria</taxon>
        <taxon>Thermotogati</taxon>
        <taxon>Deinococcota</taxon>
        <taxon>Deinococci</taxon>
        <taxon>Deinococcales</taxon>
        <taxon>Deinococcaceae</taxon>
        <taxon>Deinococcus</taxon>
    </lineage>
</organism>
<feature type="domain" description="Glycosyl transferase family 28 C-terminal" evidence="5">
    <location>
        <begin position="221"/>
        <end position="360"/>
    </location>
</feature>
<evidence type="ECO:0000256" key="2">
    <source>
        <dbReference type="ARBA" id="ARBA00006962"/>
    </source>
</evidence>
<dbReference type="PANTHER" id="PTHR43025:SF3">
    <property type="entry name" value="MONOGALACTOSYLDIACYLGLYCEROL SYNTHASE 1, CHLOROPLASTIC"/>
    <property type="match status" value="1"/>
</dbReference>
<dbReference type="InterPro" id="IPR050519">
    <property type="entry name" value="Glycosyltransf_28_UgtP"/>
</dbReference>
<name>A0ABP9V690_9DEIO</name>
<proteinExistence type="inferred from homology"/>
<dbReference type="PANTHER" id="PTHR43025">
    <property type="entry name" value="MONOGALACTOSYLDIACYLGLYCEROL SYNTHASE"/>
    <property type="match status" value="1"/>
</dbReference>
<evidence type="ECO:0000259" key="6">
    <source>
        <dbReference type="Pfam" id="PF06925"/>
    </source>
</evidence>
<evidence type="ECO:0000313" key="8">
    <source>
        <dbReference type="Proteomes" id="UP001458946"/>
    </source>
</evidence>
<comment type="subcellular location">
    <subcellularLocation>
        <location evidence="1">Membrane</location>
    </subcellularLocation>
</comment>
<evidence type="ECO:0000256" key="4">
    <source>
        <dbReference type="ARBA" id="ARBA00022679"/>
    </source>
</evidence>
<comment type="caution">
    <text evidence="7">The sequence shown here is derived from an EMBL/GenBank/DDBJ whole genome shotgun (WGS) entry which is preliminary data.</text>
</comment>
<sequence length="382" mass="41441">MILSSSAAQPSAAELRALFVSASIGAGHHQAQMAVQDALRAKGVALQEMQSDVVAYLNAAERSWTVDLYALEVKYAPWLYEWFYHATDHQRPFSMIEFFCRWVGLSGMSSDVTRLRPEVVLSTYWSSVPLADKVRRRSGLDFLNALIVTDYRAHRHWVRPEAELLMVAAPETKEQMIKRGLSPDKVVVTGIPISPKFGALIGADKAALRQKHGLRPDLPLILLSGGGTGSYRAQNAVLTELGNLGERVQVLVLAGAQGRGVTQLGGATLHRLGFTTDFPELLAAADVVVGKAGGLTVAEATTLGVPMVIHEPIAGQEEYNADYLVRHGAALWAHSLGELRSLVRQSLDTDRHAELSRNAMSLGIPDAAERVAEAILQKLGRA</sequence>
<dbReference type="InterPro" id="IPR009695">
    <property type="entry name" value="Diacylglyc_glucosyltr_N"/>
</dbReference>
<dbReference type="EMBL" id="BAABRN010000004">
    <property type="protein sequence ID" value="GAA5500787.1"/>
    <property type="molecule type" value="Genomic_DNA"/>
</dbReference>
<dbReference type="SUPFAM" id="SSF53756">
    <property type="entry name" value="UDP-Glycosyltransferase/glycogen phosphorylase"/>
    <property type="match status" value="1"/>
</dbReference>
<protein>
    <submittedName>
        <fullName evidence="7">Processive diacylglycerol beta-glucosyltransferase</fullName>
    </submittedName>
</protein>
<dbReference type="Gene3D" id="3.40.50.2000">
    <property type="entry name" value="Glycogen Phosphorylase B"/>
    <property type="match status" value="1"/>
</dbReference>
<dbReference type="Pfam" id="PF06925">
    <property type="entry name" value="MGDG_synth"/>
    <property type="match status" value="1"/>
</dbReference>
<accession>A0ABP9V690</accession>
<evidence type="ECO:0000256" key="3">
    <source>
        <dbReference type="ARBA" id="ARBA00022676"/>
    </source>
</evidence>
<keyword evidence="4" id="KW-0808">Transferase</keyword>
<evidence type="ECO:0000256" key="1">
    <source>
        <dbReference type="ARBA" id="ARBA00004370"/>
    </source>
</evidence>
<evidence type="ECO:0000313" key="7">
    <source>
        <dbReference type="EMBL" id="GAA5500787.1"/>
    </source>
</evidence>
<feature type="domain" description="Diacylglycerol glucosyltransferase N-terminal" evidence="6">
    <location>
        <begin position="28"/>
        <end position="193"/>
    </location>
</feature>
<dbReference type="InterPro" id="IPR007235">
    <property type="entry name" value="Glyco_trans_28_C"/>
</dbReference>
<keyword evidence="8" id="KW-1185">Reference proteome</keyword>